<accession>A0A100IR46</accession>
<evidence type="ECO:0000256" key="6">
    <source>
        <dbReference type="SAM" id="Phobius"/>
    </source>
</evidence>
<dbReference type="VEuPathDB" id="FungiDB:ASPNIDRAFT2_1000234"/>
<keyword evidence="5" id="KW-0862">Zinc</keyword>
<comment type="caution">
    <text evidence="9">The sequence shown here is derived from an EMBL/GenBank/DDBJ whole genome shotgun (WGS) entry which is preliminary data.</text>
</comment>
<feature type="domain" description="C2H2-type" evidence="8">
    <location>
        <begin position="396"/>
        <end position="421"/>
    </location>
</feature>
<dbReference type="PANTHER" id="PTHR10272">
    <property type="entry name" value="PLATELET-ACTIVATING FACTOR ACETYLHYDROLASE"/>
    <property type="match status" value="1"/>
</dbReference>
<evidence type="ECO:0000256" key="1">
    <source>
        <dbReference type="ARBA" id="ARBA00013201"/>
    </source>
</evidence>
<evidence type="ECO:0000256" key="5">
    <source>
        <dbReference type="PROSITE-ProRule" id="PRU00042"/>
    </source>
</evidence>
<dbReference type="SUPFAM" id="SSF53474">
    <property type="entry name" value="alpha/beta-Hydrolases"/>
    <property type="match status" value="1"/>
</dbReference>
<dbReference type="PROSITE" id="PS00028">
    <property type="entry name" value="ZINC_FINGER_C2H2_1"/>
    <property type="match status" value="1"/>
</dbReference>
<dbReference type="InterPro" id="IPR013087">
    <property type="entry name" value="Znf_C2H2_type"/>
</dbReference>
<dbReference type="Pfam" id="PF12874">
    <property type="entry name" value="zf-met"/>
    <property type="match status" value="1"/>
</dbReference>
<dbReference type="InterPro" id="IPR029058">
    <property type="entry name" value="AB_hydrolase_fold"/>
</dbReference>
<dbReference type="GO" id="GO:0003847">
    <property type="term" value="F:1-alkyl-2-acetylglycerophosphocholine esterase activity"/>
    <property type="evidence" value="ECO:0007669"/>
    <property type="project" value="UniProtKB-EC"/>
</dbReference>
<proteinExistence type="predicted"/>
<dbReference type="Proteomes" id="UP000068243">
    <property type="component" value="Unassembled WGS sequence"/>
</dbReference>
<dbReference type="GO" id="GO:0016042">
    <property type="term" value="P:lipid catabolic process"/>
    <property type="evidence" value="ECO:0007669"/>
    <property type="project" value="UniProtKB-KW"/>
</dbReference>
<keyword evidence="5" id="KW-0479">Metal-binding</keyword>
<dbReference type="VEuPathDB" id="FungiDB:M747DRAFT_296922"/>
<keyword evidence="5" id="KW-0863">Zinc-finger</keyword>
<feature type="signal peptide" evidence="7">
    <location>
        <begin position="1"/>
        <end position="18"/>
    </location>
</feature>
<dbReference type="EMBL" id="BCMY01000018">
    <property type="protein sequence ID" value="GAQ45825.1"/>
    <property type="molecule type" value="Genomic_DNA"/>
</dbReference>
<evidence type="ECO:0000313" key="10">
    <source>
        <dbReference type="Proteomes" id="UP000068243"/>
    </source>
</evidence>
<keyword evidence="6" id="KW-0812">Transmembrane</keyword>
<dbReference type="GO" id="GO:0008270">
    <property type="term" value="F:zinc ion binding"/>
    <property type="evidence" value="ECO:0007669"/>
    <property type="project" value="UniProtKB-KW"/>
</dbReference>
<evidence type="ECO:0000313" key="9">
    <source>
        <dbReference type="EMBL" id="GAQ45825.1"/>
    </source>
</evidence>
<dbReference type="VEuPathDB" id="FungiDB:ASPNIDRAFT2_1155663"/>
<sequence length="840" mass="92106">MIPVILCTSLLLLGLGQAATVPLPPGTGPCAVTLKASELVDWSRTNPFDPKGGKRALMVTTFTPVNCGSVLSESYIPNATAAYEDETFESFGLPAGTFESFRIQTQQQPLSSSNNESYPIVLFSPALGVSRLLYTSLLQDISSHGFAVISVDHPYDANIVEFPDGSTVIGILDNTTTDAQFTWAMNVRVQDMIFVYNQTRNETAVNEIFPFSLKNPDLLSLDRVSITGHSLGGATAAQTMFVDNRFVGGINLDGTFWGSVLEKGLSSPFLMFSNANHTAETDPSWGTFWSNLRGWRLELRLAQSKHYSFSDLPVLVDSLSISDELKEIAQETYLGTIGALRAKNVVVSYMVAALQYFAYRRTSDLLSGPSAAYPDVTFISDMGDLGPYLDYDGEDYICTICDRWFRTEGALFAHCRATTRHEWYFETDDDLRNHLVDNHYACLECNIFLKSAKDILSHDISVHYYCDSCDRYFGNENNLRMHQQRHQPKEVECYGCYQSFKSFSGMLIHLESGACQSGVIEDTIDDLATECYQSRKYIVETDGGWHYECPDSTTTTTTYFIILRTSNTTHLDNLGASILNVNGTTNQTTAIFNCQSSKLGNCLITVPVSATNGPSTAELTLTSVDSVTPLTHRLNSTTSLVVQYAIHTYVVRCDITASFNASCTTTDYAWESSDASTFPYTSTYSRTVSALAYMSIPITAGLEKLDRSVGVSTAIADPTASATKGTGPHPEEHFRSPLAWIAAPIVLLVVAGALIAGVMLWWKRKRSADRPASSEGEDNTAWGVFGKAELPTAGCGIVEAPGHEQEWVELVAVGNEISELPTNWNVAELSATWEVAELPG</sequence>
<dbReference type="PROSITE" id="PS50157">
    <property type="entry name" value="ZINC_FINGER_C2H2_2"/>
    <property type="match status" value="2"/>
</dbReference>
<dbReference type="SUPFAM" id="SSF57667">
    <property type="entry name" value="beta-beta-alpha zinc fingers"/>
    <property type="match status" value="1"/>
</dbReference>
<dbReference type="Pfam" id="PF03403">
    <property type="entry name" value="PAF-AH_p_II"/>
    <property type="match status" value="2"/>
</dbReference>
<dbReference type="VEuPathDB" id="FungiDB:An09g01050"/>
<keyword evidence="4" id="KW-0443">Lipid metabolism</keyword>
<evidence type="ECO:0000256" key="2">
    <source>
        <dbReference type="ARBA" id="ARBA00022801"/>
    </source>
</evidence>
<dbReference type="PANTHER" id="PTHR10272:SF14">
    <property type="entry name" value="PAF ACETYLHYDROLASE FAMILY PROTEIN"/>
    <property type="match status" value="1"/>
</dbReference>
<dbReference type="Gene3D" id="3.30.160.60">
    <property type="entry name" value="Classic Zinc Finger"/>
    <property type="match status" value="1"/>
</dbReference>
<keyword evidence="6" id="KW-1133">Transmembrane helix</keyword>
<dbReference type="SMART" id="SM00355">
    <property type="entry name" value="ZnF_C2H2"/>
    <property type="match status" value="3"/>
</dbReference>
<dbReference type="EC" id="3.1.1.47" evidence="1"/>
<dbReference type="AlphaFoldDB" id="A0A100IR46"/>
<dbReference type="OrthoDB" id="2363873at2759"/>
<evidence type="ECO:0000256" key="7">
    <source>
        <dbReference type="SAM" id="SignalP"/>
    </source>
</evidence>
<dbReference type="VEuPathDB" id="FungiDB:An09g01040"/>
<keyword evidence="3" id="KW-0442">Lipid degradation</keyword>
<feature type="chain" id="PRO_5007087645" description="1-alkyl-2-acetylglycerophosphocholine esterase" evidence="7">
    <location>
        <begin position="19"/>
        <end position="840"/>
    </location>
</feature>
<gene>
    <name evidence="9" type="ORF">ABL_08486</name>
</gene>
<dbReference type="Gene3D" id="3.40.50.1820">
    <property type="entry name" value="alpha/beta hydrolase"/>
    <property type="match status" value="1"/>
</dbReference>
<evidence type="ECO:0000259" key="8">
    <source>
        <dbReference type="PROSITE" id="PS50157"/>
    </source>
</evidence>
<keyword evidence="7" id="KW-0732">Signal</keyword>
<reference evidence="10" key="1">
    <citation type="journal article" date="2016" name="Genome Announc.">
        <title>Draft genome sequence of Aspergillus niger strain An76.</title>
        <authorList>
            <person name="Gong W."/>
            <person name="Cheng Z."/>
            <person name="Zhang H."/>
            <person name="Liu L."/>
            <person name="Gao P."/>
            <person name="Wang L."/>
        </authorList>
    </citation>
    <scope>NUCLEOTIDE SEQUENCE [LARGE SCALE GENOMIC DNA]</scope>
    <source>
        <strain evidence="10">An76</strain>
    </source>
</reference>
<feature type="domain" description="C2H2-type" evidence="8">
    <location>
        <begin position="464"/>
        <end position="491"/>
    </location>
</feature>
<feature type="transmembrane region" description="Helical" evidence="6">
    <location>
        <begin position="738"/>
        <end position="762"/>
    </location>
</feature>
<dbReference type="VEuPathDB" id="FungiDB:ATCC64974_6670"/>
<dbReference type="InterPro" id="IPR036236">
    <property type="entry name" value="Znf_C2H2_sf"/>
</dbReference>
<name>A0A100IR46_ASPNG</name>
<organism evidence="9 10">
    <name type="scientific">Aspergillus niger</name>
    <dbReference type="NCBI Taxonomy" id="5061"/>
    <lineage>
        <taxon>Eukaryota</taxon>
        <taxon>Fungi</taxon>
        <taxon>Dikarya</taxon>
        <taxon>Ascomycota</taxon>
        <taxon>Pezizomycotina</taxon>
        <taxon>Eurotiomycetes</taxon>
        <taxon>Eurotiomycetidae</taxon>
        <taxon>Eurotiales</taxon>
        <taxon>Aspergillaceae</taxon>
        <taxon>Aspergillus</taxon>
        <taxon>Aspergillus subgen. Circumdati</taxon>
    </lineage>
</organism>
<keyword evidence="6" id="KW-0472">Membrane</keyword>
<keyword evidence="2 9" id="KW-0378">Hydrolase</keyword>
<evidence type="ECO:0000256" key="4">
    <source>
        <dbReference type="ARBA" id="ARBA00023098"/>
    </source>
</evidence>
<protein>
    <recommendedName>
        <fullName evidence="1">1-alkyl-2-acetylglycerophosphocholine esterase</fullName>
        <ecNumber evidence="1">3.1.1.47</ecNumber>
    </recommendedName>
</protein>
<evidence type="ECO:0000256" key="3">
    <source>
        <dbReference type="ARBA" id="ARBA00022963"/>
    </source>
</evidence>